<proteinExistence type="predicted"/>
<dbReference type="Proteomes" id="UP000466024">
    <property type="component" value="Unassembled WGS sequence"/>
</dbReference>
<dbReference type="AlphaFoldDB" id="A0A640WC72"/>
<dbReference type="RefSeq" id="WP_149437806.1">
    <property type="nucleotide sequence ID" value="NZ_VTPX01000021.1"/>
</dbReference>
<evidence type="ECO:0000313" key="1">
    <source>
        <dbReference type="EMBL" id="KAA0015498.1"/>
    </source>
</evidence>
<sequence>MIEYKHDINRLQKLRNRFDEKIVEKALRQSTATATSRVRTYISREVRGVYPLRAKDLNGKVQIRKYRQMATRALVYIGGRLPLSTFKPTTRKAKVVATSRRGKQFKTTRQRVSVRVRKDKGRQVVRGGWYAKGEVMRRAKDGSARTQYGPSIPGMVAHESVITGATNVAREVLPREFSRRMEVLLEEEGKG</sequence>
<organism evidence="1 2">
    <name type="scientific">Salinicola corii</name>
    <dbReference type="NCBI Taxonomy" id="2606937"/>
    <lineage>
        <taxon>Bacteria</taxon>
        <taxon>Pseudomonadati</taxon>
        <taxon>Pseudomonadota</taxon>
        <taxon>Gammaproteobacteria</taxon>
        <taxon>Oceanospirillales</taxon>
        <taxon>Halomonadaceae</taxon>
        <taxon>Salinicola</taxon>
    </lineage>
</organism>
<keyword evidence="2" id="KW-1185">Reference proteome</keyword>
<dbReference type="EMBL" id="VTPX01000021">
    <property type="protein sequence ID" value="KAA0015498.1"/>
    <property type="molecule type" value="Genomic_DNA"/>
</dbReference>
<accession>A0A640WC72</accession>
<comment type="caution">
    <text evidence="1">The sequence shown here is derived from an EMBL/GenBank/DDBJ whole genome shotgun (WGS) entry which is preliminary data.</text>
</comment>
<reference evidence="1 2" key="1">
    <citation type="submission" date="2019-08" db="EMBL/GenBank/DDBJ databases">
        <title>Bioinformatics analysis of the strain L3 and L5.</title>
        <authorList>
            <person name="Li X."/>
        </authorList>
    </citation>
    <scope>NUCLEOTIDE SEQUENCE [LARGE SCALE GENOMIC DNA]</scope>
    <source>
        <strain evidence="1 2">L3</strain>
    </source>
</reference>
<name>A0A640WC72_9GAMM</name>
<evidence type="ECO:0000313" key="2">
    <source>
        <dbReference type="Proteomes" id="UP000466024"/>
    </source>
</evidence>
<gene>
    <name evidence="1" type="ORF">F0A16_20645</name>
</gene>
<protein>
    <submittedName>
        <fullName evidence="1">Uncharacterized protein</fullName>
    </submittedName>
</protein>